<dbReference type="SUPFAM" id="SSF52540">
    <property type="entry name" value="P-loop containing nucleoside triphosphate hydrolases"/>
    <property type="match status" value="1"/>
</dbReference>
<dbReference type="PROSITE" id="PS51198">
    <property type="entry name" value="UVRD_HELICASE_ATP_BIND"/>
    <property type="match status" value="1"/>
</dbReference>
<keyword evidence="4 10" id="KW-0067">ATP-binding</keyword>
<sequence length="886" mass="100992">MAKKFTLSPAQDTAANPAENVWVQANAGTGKTSVLVQRLLRILFRSDNIDDSGILCLTYTKAAAGEMRNRILRELQKWAMATDAELRDLLDGVAQNKPATDDDIAHARTVFFKYIDNPDLLKIKTIHGFCEEILHRFPIEAGISPAWTLVSDDTQRTLLQDAFSHLVNSSNDARVNDAFTYLVGRIDESRVGDLMAILSERYKDFFQLNNVDNYRKYFIDTTKEFLELDKPVQTQISTTELQKIIDATTEDIKTSKKPAEYLLNVINLTKQYIDTTIDFEKYKTAYLTDKDAPKALVAKKSYLVEEQARVYAVNQYNLARRIFDDTMAVFDLSAAFAKIYADIKSKRNLLDFEDLILYTRKLFSSPDVMGWVLSQLNIRLTHILVDEAQDTSPAQWDILRLLSGDFFTDGDTDKNPHSLFIVGDTKQSIYGFQGADPRAFDASRDEIKRQIEQNMRTIQEIPLVQSFRSMPQILYAVDAFFNDDIVREKTGFVNNSHKWVKSDDGAFVELHKLVDCNADDDADMASYIENIAAKIQDVLNEGNFAPGDIMVLVQNREPMGPLLVRELKRRNIPVAGSDRITLPDFPAIRDLLNLVRFCINTGDDYSLCCVLKSPLFRLTERDIFNVCKIKNDANKSLKSQSGEYVPVTVFNVLRDTHPDIYERLVQMTTWSKTLAPYSFFTRVLNTNNTRESMISALGNQIIDPLEEFLTICLAYERTQCGTLYHFLKWFITGGSQIKRDMDSSAGVRIVTVHGSKGLEAPVIFLIDTVRTPKPEKIFPITPEMQSARLRASGAAYPTPWIWSPRRDTSEVRARAEEGLNKTRIAEYYRLLYVAMTRAIKRLYVYGFAQKNRPASEMSWHTQLWRVLSADAHAVVTDETVRIENVR</sequence>
<accession>A0A9D1FH75</accession>
<keyword evidence="1 10" id="KW-0547">Nucleotide-binding</keyword>
<dbReference type="InterPro" id="IPR014016">
    <property type="entry name" value="UvrD-like_ATP-bd"/>
</dbReference>
<organism evidence="13 14">
    <name type="scientific">Candidatus Enterousia intestinigallinarum</name>
    <dbReference type="NCBI Taxonomy" id="2840790"/>
    <lineage>
        <taxon>Bacteria</taxon>
        <taxon>Pseudomonadati</taxon>
        <taxon>Pseudomonadota</taxon>
        <taxon>Alphaproteobacteria</taxon>
        <taxon>Candidatus Enterousia</taxon>
    </lineage>
</organism>
<evidence type="ECO:0000256" key="5">
    <source>
        <dbReference type="ARBA" id="ARBA00023235"/>
    </source>
</evidence>
<dbReference type="Gene3D" id="3.40.50.300">
    <property type="entry name" value="P-loop containing nucleotide triphosphate hydrolases"/>
    <property type="match status" value="4"/>
</dbReference>
<evidence type="ECO:0000256" key="7">
    <source>
        <dbReference type="ARBA" id="ARBA00034808"/>
    </source>
</evidence>
<dbReference type="GO" id="GO:0000725">
    <property type="term" value="P:recombinational repair"/>
    <property type="evidence" value="ECO:0007669"/>
    <property type="project" value="TreeGrafter"/>
</dbReference>
<evidence type="ECO:0000256" key="8">
    <source>
        <dbReference type="ARBA" id="ARBA00034923"/>
    </source>
</evidence>
<evidence type="ECO:0000256" key="4">
    <source>
        <dbReference type="ARBA" id="ARBA00022840"/>
    </source>
</evidence>
<feature type="domain" description="UvrD-like helicase ATP-binding" evidence="11">
    <location>
        <begin position="4"/>
        <end position="470"/>
    </location>
</feature>
<dbReference type="PROSITE" id="PS51217">
    <property type="entry name" value="UVRD_HELICASE_CTER"/>
    <property type="match status" value="1"/>
</dbReference>
<reference evidence="13" key="2">
    <citation type="journal article" date="2021" name="PeerJ">
        <title>Extensive microbial diversity within the chicken gut microbiome revealed by metagenomics and culture.</title>
        <authorList>
            <person name="Gilroy R."/>
            <person name="Ravi A."/>
            <person name="Getino M."/>
            <person name="Pursley I."/>
            <person name="Horton D.L."/>
            <person name="Alikhan N.F."/>
            <person name="Baker D."/>
            <person name="Gharbi K."/>
            <person name="Hall N."/>
            <person name="Watson M."/>
            <person name="Adriaenssens E.M."/>
            <person name="Foster-Nyarko E."/>
            <person name="Jarju S."/>
            <person name="Secka A."/>
            <person name="Antonio M."/>
            <person name="Oren A."/>
            <person name="Chaudhuri R.R."/>
            <person name="La Ragione R."/>
            <person name="Hildebrand F."/>
            <person name="Pallen M.J."/>
        </authorList>
    </citation>
    <scope>NUCLEOTIDE SEQUENCE</scope>
    <source>
        <strain evidence="13">ChiGjej3B3-5194</strain>
    </source>
</reference>
<evidence type="ECO:0000256" key="1">
    <source>
        <dbReference type="ARBA" id="ARBA00022741"/>
    </source>
</evidence>
<comment type="caution">
    <text evidence="13">The sequence shown here is derived from an EMBL/GenBank/DDBJ whole genome shotgun (WGS) entry which is preliminary data.</text>
</comment>
<dbReference type="PANTHER" id="PTHR11070">
    <property type="entry name" value="UVRD / RECB / PCRA DNA HELICASE FAMILY MEMBER"/>
    <property type="match status" value="1"/>
</dbReference>
<dbReference type="GO" id="GO:0043138">
    <property type="term" value="F:3'-5' DNA helicase activity"/>
    <property type="evidence" value="ECO:0007669"/>
    <property type="project" value="UniProtKB-EC"/>
</dbReference>
<dbReference type="InterPro" id="IPR000212">
    <property type="entry name" value="DNA_helicase_UvrD/REP"/>
</dbReference>
<dbReference type="Proteomes" id="UP000886742">
    <property type="component" value="Unassembled WGS sequence"/>
</dbReference>
<evidence type="ECO:0000313" key="13">
    <source>
        <dbReference type="EMBL" id="HIS70983.1"/>
    </source>
</evidence>
<evidence type="ECO:0000259" key="12">
    <source>
        <dbReference type="PROSITE" id="PS51217"/>
    </source>
</evidence>
<evidence type="ECO:0000256" key="6">
    <source>
        <dbReference type="ARBA" id="ARBA00034617"/>
    </source>
</evidence>
<proteinExistence type="predicted"/>
<gene>
    <name evidence="13" type="ORF">IAD02_03285</name>
</gene>
<dbReference type="AlphaFoldDB" id="A0A9D1FH75"/>
<reference evidence="13" key="1">
    <citation type="submission" date="2020-10" db="EMBL/GenBank/DDBJ databases">
        <authorList>
            <person name="Gilroy R."/>
        </authorList>
    </citation>
    <scope>NUCLEOTIDE SEQUENCE</scope>
    <source>
        <strain evidence="13">ChiGjej3B3-5194</strain>
    </source>
</reference>
<dbReference type="GO" id="GO:0005829">
    <property type="term" value="C:cytosol"/>
    <property type="evidence" value="ECO:0007669"/>
    <property type="project" value="TreeGrafter"/>
</dbReference>
<dbReference type="PANTHER" id="PTHR11070:SF2">
    <property type="entry name" value="ATP-DEPENDENT DNA HELICASE SRS2"/>
    <property type="match status" value="1"/>
</dbReference>
<dbReference type="EC" id="5.6.2.4" evidence="7"/>
<evidence type="ECO:0000256" key="9">
    <source>
        <dbReference type="ARBA" id="ARBA00048988"/>
    </source>
</evidence>
<comment type="catalytic activity">
    <reaction evidence="6">
        <text>Couples ATP hydrolysis with the unwinding of duplex DNA by translocating in the 3'-5' direction.</text>
        <dbReference type="EC" id="5.6.2.4"/>
    </reaction>
</comment>
<dbReference type="Pfam" id="PF00580">
    <property type="entry name" value="UvrD-helicase"/>
    <property type="match status" value="1"/>
</dbReference>
<dbReference type="Gene3D" id="1.10.486.10">
    <property type="entry name" value="PCRA, domain 4"/>
    <property type="match status" value="1"/>
</dbReference>
<keyword evidence="3 10" id="KW-0347">Helicase</keyword>
<keyword evidence="5" id="KW-0413">Isomerase</keyword>
<evidence type="ECO:0000256" key="10">
    <source>
        <dbReference type="PROSITE-ProRule" id="PRU00560"/>
    </source>
</evidence>
<evidence type="ECO:0000256" key="3">
    <source>
        <dbReference type="ARBA" id="ARBA00022806"/>
    </source>
</evidence>
<feature type="binding site" evidence="10">
    <location>
        <begin position="25"/>
        <end position="32"/>
    </location>
    <ligand>
        <name>ATP</name>
        <dbReference type="ChEBI" id="CHEBI:30616"/>
    </ligand>
</feature>
<dbReference type="InterPro" id="IPR014017">
    <property type="entry name" value="DNA_helicase_UvrD-like_C"/>
</dbReference>
<dbReference type="Pfam" id="PF13361">
    <property type="entry name" value="UvrD_C"/>
    <property type="match status" value="1"/>
</dbReference>
<evidence type="ECO:0000313" key="14">
    <source>
        <dbReference type="Proteomes" id="UP000886742"/>
    </source>
</evidence>
<evidence type="ECO:0000256" key="2">
    <source>
        <dbReference type="ARBA" id="ARBA00022801"/>
    </source>
</evidence>
<dbReference type="GO" id="GO:0016787">
    <property type="term" value="F:hydrolase activity"/>
    <property type="evidence" value="ECO:0007669"/>
    <property type="project" value="UniProtKB-UniRule"/>
</dbReference>
<dbReference type="GO" id="GO:0003677">
    <property type="term" value="F:DNA binding"/>
    <property type="evidence" value="ECO:0007669"/>
    <property type="project" value="InterPro"/>
</dbReference>
<dbReference type="InterPro" id="IPR027417">
    <property type="entry name" value="P-loop_NTPase"/>
</dbReference>
<protein>
    <recommendedName>
        <fullName evidence="7">DNA 3'-5' helicase</fullName>
        <ecNumber evidence="7">5.6.2.4</ecNumber>
    </recommendedName>
    <alternativeName>
        <fullName evidence="8">DNA 3'-5' helicase II</fullName>
    </alternativeName>
</protein>
<keyword evidence="2 10" id="KW-0378">Hydrolase</keyword>
<dbReference type="GO" id="GO:0033202">
    <property type="term" value="C:DNA helicase complex"/>
    <property type="evidence" value="ECO:0007669"/>
    <property type="project" value="TreeGrafter"/>
</dbReference>
<feature type="domain" description="UvrD-like helicase C-terminal" evidence="12">
    <location>
        <begin position="471"/>
        <end position="757"/>
    </location>
</feature>
<dbReference type="GO" id="GO:0005524">
    <property type="term" value="F:ATP binding"/>
    <property type="evidence" value="ECO:0007669"/>
    <property type="project" value="UniProtKB-UniRule"/>
</dbReference>
<name>A0A9D1FH75_9PROT</name>
<comment type="catalytic activity">
    <reaction evidence="9">
        <text>ATP + H2O = ADP + phosphate + H(+)</text>
        <dbReference type="Rhea" id="RHEA:13065"/>
        <dbReference type="ChEBI" id="CHEBI:15377"/>
        <dbReference type="ChEBI" id="CHEBI:15378"/>
        <dbReference type="ChEBI" id="CHEBI:30616"/>
        <dbReference type="ChEBI" id="CHEBI:43474"/>
        <dbReference type="ChEBI" id="CHEBI:456216"/>
        <dbReference type="EC" id="5.6.2.4"/>
    </reaction>
</comment>
<dbReference type="EMBL" id="DVJI01000012">
    <property type="protein sequence ID" value="HIS70983.1"/>
    <property type="molecule type" value="Genomic_DNA"/>
</dbReference>
<evidence type="ECO:0000259" key="11">
    <source>
        <dbReference type="PROSITE" id="PS51198"/>
    </source>
</evidence>